<organism evidence="1 2">
    <name type="scientific">Alteromonas macleodii (strain English Channel 673)</name>
    <dbReference type="NCBI Taxonomy" id="1004788"/>
    <lineage>
        <taxon>Bacteria</taxon>
        <taxon>Pseudomonadati</taxon>
        <taxon>Pseudomonadota</taxon>
        <taxon>Gammaproteobacteria</taxon>
        <taxon>Alteromonadales</taxon>
        <taxon>Alteromonadaceae</taxon>
        <taxon>Alteromonas/Salinimonas group</taxon>
        <taxon>Alteromonas</taxon>
    </lineage>
</organism>
<accession>A0AB33A1B4</accession>
<proteinExistence type="predicted"/>
<dbReference type="EMBL" id="CP003844">
    <property type="protein sequence ID" value="AFT75494.1"/>
    <property type="molecule type" value="Genomic_DNA"/>
</dbReference>
<evidence type="ECO:0000313" key="1">
    <source>
        <dbReference type="EMBL" id="AFT75494.1"/>
    </source>
</evidence>
<name>A0AB33A1B4_ALTME</name>
<dbReference type="Proteomes" id="UP000006296">
    <property type="component" value="Chromosome"/>
</dbReference>
<reference evidence="2" key="1">
    <citation type="journal article" date="2012" name="Sci. Rep.">
        <title>Genomes of surface isolates of Alteromonas macleodii: the life of a widespread marine opportunistic copiotroph.</title>
        <authorList>
            <person name="Lopez-Perez M."/>
            <person name="Gonzaga A."/>
            <person name="Martin-Cuadrado A.B."/>
            <person name="Onyshchenko O."/>
            <person name="Ghavidel A."/>
            <person name="Ghai R."/>
            <person name="Rodriguez-Valera F."/>
        </authorList>
    </citation>
    <scope>NUCLEOTIDE SEQUENCE [LARGE SCALE GENOMIC DNA]</scope>
    <source>
        <strain evidence="2">English Channel 673</strain>
    </source>
</reference>
<sequence>MNSPVIPSNFVEWQNCIVRDCGIALDKAFLESRIAALSNMKDQHTKQFLRLYGEAHYKQVLGWFHQALVELK</sequence>
<protein>
    <submittedName>
        <fullName evidence="1">Uncharacterized protein</fullName>
    </submittedName>
</protein>
<dbReference type="KEGG" id="amg:AMEC673_14060"/>
<dbReference type="AlphaFoldDB" id="A0AB33A1B4"/>
<gene>
    <name evidence="1" type="ordered locus">AMEC673_14060</name>
</gene>
<dbReference type="RefSeq" id="WP_014950340.1">
    <property type="nucleotide sequence ID" value="NC_018678.1"/>
</dbReference>
<evidence type="ECO:0000313" key="2">
    <source>
        <dbReference type="Proteomes" id="UP000006296"/>
    </source>
</evidence>